<organism evidence="2 3">
    <name type="scientific">Mugilogobius chulae</name>
    <name type="common">yellowstripe goby</name>
    <dbReference type="NCBI Taxonomy" id="88201"/>
    <lineage>
        <taxon>Eukaryota</taxon>
        <taxon>Metazoa</taxon>
        <taxon>Chordata</taxon>
        <taxon>Craniata</taxon>
        <taxon>Vertebrata</taxon>
        <taxon>Euteleostomi</taxon>
        <taxon>Actinopterygii</taxon>
        <taxon>Neopterygii</taxon>
        <taxon>Teleostei</taxon>
        <taxon>Neoteleostei</taxon>
        <taxon>Acanthomorphata</taxon>
        <taxon>Gobiaria</taxon>
        <taxon>Gobiiformes</taxon>
        <taxon>Gobioidei</taxon>
        <taxon>Gobiidae</taxon>
        <taxon>Gobionellinae</taxon>
        <taxon>Mugilogobius</taxon>
    </lineage>
</organism>
<reference evidence="3" key="1">
    <citation type="submission" date="2024-04" db="EMBL/GenBank/DDBJ databases">
        <title>Salinicola lusitanus LLJ914,a marine bacterium isolated from the Okinawa Trough.</title>
        <authorList>
            <person name="Li J."/>
        </authorList>
    </citation>
    <scope>NUCLEOTIDE SEQUENCE [LARGE SCALE GENOMIC DNA]</scope>
</reference>
<dbReference type="AlphaFoldDB" id="A0AAW0NGH0"/>
<dbReference type="Proteomes" id="UP001460270">
    <property type="component" value="Unassembled WGS sequence"/>
</dbReference>
<evidence type="ECO:0000313" key="2">
    <source>
        <dbReference type="EMBL" id="KAK7896534.1"/>
    </source>
</evidence>
<sequence>MGKKSLNSFSTLHHNDFDSGHLRDLRTEETTRLQRNARLKSHPVKPEQTHSLAPVHNRWRREDRYKYLREITDLLRLALKLQEDLSI</sequence>
<proteinExistence type="predicted"/>
<keyword evidence="3" id="KW-1185">Reference proteome</keyword>
<name>A0AAW0NGH0_9GOBI</name>
<protein>
    <submittedName>
        <fullName evidence="2">Uncharacterized protein</fullName>
    </submittedName>
</protein>
<feature type="region of interest" description="Disordered" evidence="1">
    <location>
        <begin position="36"/>
        <end position="55"/>
    </location>
</feature>
<evidence type="ECO:0000256" key="1">
    <source>
        <dbReference type="SAM" id="MobiDB-lite"/>
    </source>
</evidence>
<dbReference type="EMBL" id="JBBPFD010000015">
    <property type="protein sequence ID" value="KAK7896534.1"/>
    <property type="molecule type" value="Genomic_DNA"/>
</dbReference>
<evidence type="ECO:0000313" key="3">
    <source>
        <dbReference type="Proteomes" id="UP001460270"/>
    </source>
</evidence>
<gene>
    <name evidence="2" type="ORF">WMY93_021859</name>
</gene>
<comment type="caution">
    <text evidence="2">The sequence shown here is derived from an EMBL/GenBank/DDBJ whole genome shotgun (WGS) entry which is preliminary data.</text>
</comment>
<accession>A0AAW0NGH0</accession>